<feature type="transmembrane region" description="Helical" evidence="7">
    <location>
        <begin position="123"/>
        <end position="142"/>
    </location>
</feature>
<evidence type="ECO:0000259" key="8">
    <source>
        <dbReference type="PROSITE" id="PS50928"/>
    </source>
</evidence>
<evidence type="ECO:0000256" key="2">
    <source>
        <dbReference type="ARBA" id="ARBA00022448"/>
    </source>
</evidence>
<dbReference type="STRING" id="463014.BAU07_08635"/>
<dbReference type="OrthoDB" id="3173654at2"/>
<dbReference type="Proteomes" id="UP000091926">
    <property type="component" value="Chromosome"/>
</dbReference>
<comment type="subcellular location">
    <subcellularLocation>
        <location evidence="1 7">Cell membrane</location>
        <topology evidence="1 7">Multi-pass membrane protein</topology>
    </subcellularLocation>
</comment>
<reference evidence="9 10" key="1">
    <citation type="submission" date="2016-06" db="EMBL/GenBank/DDBJ databases">
        <title>Complete genome sequences of Bordetella bronchialis and Bordetella flabilis.</title>
        <authorList>
            <person name="LiPuma J.J."/>
            <person name="Spilker T."/>
        </authorList>
    </citation>
    <scope>NUCLEOTIDE SEQUENCE [LARGE SCALE GENOMIC DNA]</scope>
    <source>
        <strain evidence="9 10">AU10664</strain>
    </source>
</reference>
<dbReference type="GO" id="GO:0005886">
    <property type="term" value="C:plasma membrane"/>
    <property type="evidence" value="ECO:0007669"/>
    <property type="project" value="UniProtKB-SubCell"/>
</dbReference>
<dbReference type="KEGG" id="bfz:BAU07_08635"/>
<dbReference type="Pfam" id="PF00528">
    <property type="entry name" value="BPD_transp_1"/>
    <property type="match status" value="1"/>
</dbReference>
<dbReference type="PANTHER" id="PTHR30151">
    <property type="entry name" value="ALKANE SULFONATE ABC TRANSPORTER-RELATED, MEMBRANE SUBUNIT"/>
    <property type="match status" value="1"/>
</dbReference>
<protein>
    <submittedName>
        <fullName evidence="9">Nitrate ABC transporter permease</fullName>
    </submittedName>
</protein>
<feature type="transmembrane region" description="Helical" evidence="7">
    <location>
        <begin position="95"/>
        <end position="117"/>
    </location>
</feature>
<evidence type="ECO:0000256" key="7">
    <source>
        <dbReference type="RuleBase" id="RU363032"/>
    </source>
</evidence>
<proteinExistence type="inferred from homology"/>
<sequence>MNGGKSLLRNTATLLLAVLVLWQVLYWIVGDVALRSPAQTLEYTVRFVSTSQFTAHLSETASAFGMALVLAVLIGLGIGFTLGGSRFLGDVFEPMLIALYSIPKITLYPILLLAFGLGISSKVAFGAIHGVIPIALFTINAVRNVRAVHIKTGRVMALGPFDMVARIVFPSALPEIFAGLRIGFSLTLIGTLLGEMFASQRGLGFLLMSAIGLHNVELIMTLTLLLTLFAGTASVILLAINQRLRSRAASR</sequence>
<evidence type="ECO:0000313" key="10">
    <source>
        <dbReference type="Proteomes" id="UP000091926"/>
    </source>
</evidence>
<dbReference type="CDD" id="cd06261">
    <property type="entry name" value="TM_PBP2"/>
    <property type="match status" value="1"/>
</dbReference>
<keyword evidence="6 7" id="KW-0472">Membrane</keyword>
<dbReference type="InterPro" id="IPR035906">
    <property type="entry name" value="MetI-like_sf"/>
</dbReference>
<gene>
    <name evidence="9" type="ORF">BAU07_08635</name>
</gene>
<feature type="transmembrane region" description="Helical" evidence="7">
    <location>
        <begin position="218"/>
        <end position="241"/>
    </location>
</feature>
<dbReference type="GO" id="GO:0055085">
    <property type="term" value="P:transmembrane transport"/>
    <property type="evidence" value="ECO:0007669"/>
    <property type="project" value="InterPro"/>
</dbReference>
<keyword evidence="2 7" id="KW-0813">Transport</keyword>
<feature type="transmembrane region" description="Helical" evidence="7">
    <location>
        <begin position="12"/>
        <end position="29"/>
    </location>
</feature>
<keyword evidence="3" id="KW-1003">Cell membrane</keyword>
<dbReference type="SUPFAM" id="SSF161098">
    <property type="entry name" value="MetI-like"/>
    <property type="match status" value="1"/>
</dbReference>
<keyword evidence="10" id="KW-1185">Reference proteome</keyword>
<evidence type="ECO:0000256" key="5">
    <source>
        <dbReference type="ARBA" id="ARBA00022989"/>
    </source>
</evidence>
<dbReference type="AlphaFoldDB" id="A0A193GAZ1"/>
<evidence type="ECO:0000256" key="1">
    <source>
        <dbReference type="ARBA" id="ARBA00004651"/>
    </source>
</evidence>
<dbReference type="PANTHER" id="PTHR30151:SF0">
    <property type="entry name" value="ABC TRANSPORTER PERMEASE PROTEIN MJ0413-RELATED"/>
    <property type="match status" value="1"/>
</dbReference>
<evidence type="ECO:0000256" key="4">
    <source>
        <dbReference type="ARBA" id="ARBA00022692"/>
    </source>
</evidence>
<name>A0A193GAZ1_9BORD</name>
<dbReference type="Gene3D" id="1.10.3720.10">
    <property type="entry name" value="MetI-like"/>
    <property type="match status" value="1"/>
</dbReference>
<keyword evidence="5 7" id="KW-1133">Transmembrane helix</keyword>
<feature type="transmembrane region" description="Helical" evidence="7">
    <location>
        <begin position="63"/>
        <end position="83"/>
    </location>
</feature>
<evidence type="ECO:0000256" key="3">
    <source>
        <dbReference type="ARBA" id="ARBA00022475"/>
    </source>
</evidence>
<dbReference type="RefSeq" id="WP_066656116.1">
    <property type="nucleotide sequence ID" value="NZ_CBCSCL010000014.1"/>
</dbReference>
<accession>A0A193GAZ1</accession>
<comment type="similarity">
    <text evidence="7">Belongs to the binding-protein-dependent transport system permease family.</text>
</comment>
<feature type="domain" description="ABC transmembrane type-1" evidence="8">
    <location>
        <begin position="57"/>
        <end position="237"/>
    </location>
</feature>
<evidence type="ECO:0000256" key="6">
    <source>
        <dbReference type="ARBA" id="ARBA00023136"/>
    </source>
</evidence>
<dbReference type="EMBL" id="CP016172">
    <property type="protein sequence ID" value="ANN77167.1"/>
    <property type="molecule type" value="Genomic_DNA"/>
</dbReference>
<dbReference type="InterPro" id="IPR000515">
    <property type="entry name" value="MetI-like"/>
</dbReference>
<organism evidence="9 10">
    <name type="scientific">Bordetella flabilis</name>
    <dbReference type="NCBI Taxonomy" id="463014"/>
    <lineage>
        <taxon>Bacteria</taxon>
        <taxon>Pseudomonadati</taxon>
        <taxon>Pseudomonadota</taxon>
        <taxon>Betaproteobacteria</taxon>
        <taxon>Burkholderiales</taxon>
        <taxon>Alcaligenaceae</taxon>
        <taxon>Bordetella</taxon>
    </lineage>
</organism>
<dbReference type="PROSITE" id="PS50928">
    <property type="entry name" value="ABC_TM1"/>
    <property type="match status" value="1"/>
</dbReference>
<feature type="transmembrane region" description="Helical" evidence="7">
    <location>
        <begin position="176"/>
        <end position="198"/>
    </location>
</feature>
<evidence type="ECO:0000313" key="9">
    <source>
        <dbReference type="EMBL" id="ANN77167.1"/>
    </source>
</evidence>
<keyword evidence="4 7" id="KW-0812">Transmembrane</keyword>